<dbReference type="EMBL" id="CADEAL010000087">
    <property type="protein sequence ID" value="CAB1414079.1"/>
    <property type="molecule type" value="Genomic_DNA"/>
</dbReference>
<feature type="compositionally biased region" description="Basic residues" evidence="1">
    <location>
        <begin position="11"/>
        <end position="23"/>
    </location>
</feature>
<organism evidence="2 3">
    <name type="scientific">Pleuronectes platessa</name>
    <name type="common">European plaice</name>
    <dbReference type="NCBI Taxonomy" id="8262"/>
    <lineage>
        <taxon>Eukaryota</taxon>
        <taxon>Metazoa</taxon>
        <taxon>Chordata</taxon>
        <taxon>Craniata</taxon>
        <taxon>Vertebrata</taxon>
        <taxon>Euteleostomi</taxon>
        <taxon>Actinopterygii</taxon>
        <taxon>Neopterygii</taxon>
        <taxon>Teleostei</taxon>
        <taxon>Neoteleostei</taxon>
        <taxon>Acanthomorphata</taxon>
        <taxon>Carangaria</taxon>
        <taxon>Pleuronectiformes</taxon>
        <taxon>Pleuronectoidei</taxon>
        <taxon>Pleuronectidae</taxon>
        <taxon>Pleuronectes</taxon>
    </lineage>
</organism>
<feature type="compositionally biased region" description="Basic and acidic residues" evidence="1">
    <location>
        <begin position="99"/>
        <end position="117"/>
    </location>
</feature>
<sequence>MEKRDCSAAQRRSRRRKRRRKRGRALFFLSHKQEPRRSELLPMADGLVGAAGRPVHPLALLVELMHTARTLWCCGRAVCTKARAGIAHRSRGSAPCPDHSLRDTRSELVHVQKPLSD</sequence>
<dbReference type="Proteomes" id="UP001153269">
    <property type="component" value="Unassembled WGS sequence"/>
</dbReference>
<dbReference type="AlphaFoldDB" id="A0A9N7Y7E2"/>
<feature type="region of interest" description="Disordered" evidence="1">
    <location>
        <begin position="1"/>
        <end position="23"/>
    </location>
</feature>
<accession>A0A9N7Y7E2</accession>
<name>A0A9N7Y7E2_PLEPL</name>
<evidence type="ECO:0000313" key="2">
    <source>
        <dbReference type="EMBL" id="CAB1414079.1"/>
    </source>
</evidence>
<protein>
    <submittedName>
        <fullName evidence="2">Uncharacterized protein</fullName>
    </submittedName>
</protein>
<keyword evidence="3" id="KW-1185">Reference proteome</keyword>
<feature type="region of interest" description="Disordered" evidence="1">
    <location>
        <begin position="86"/>
        <end position="117"/>
    </location>
</feature>
<reference evidence="2" key="1">
    <citation type="submission" date="2020-03" db="EMBL/GenBank/DDBJ databases">
        <authorList>
            <person name="Weist P."/>
        </authorList>
    </citation>
    <scope>NUCLEOTIDE SEQUENCE</scope>
</reference>
<evidence type="ECO:0000256" key="1">
    <source>
        <dbReference type="SAM" id="MobiDB-lite"/>
    </source>
</evidence>
<comment type="caution">
    <text evidence="2">The sequence shown here is derived from an EMBL/GenBank/DDBJ whole genome shotgun (WGS) entry which is preliminary data.</text>
</comment>
<proteinExistence type="predicted"/>
<gene>
    <name evidence="2" type="ORF">PLEPLA_LOCUS1782</name>
</gene>
<evidence type="ECO:0000313" key="3">
    <source>
        <dbReference type="Proteomes" id="UP001153269"/>
    </source>
</evidence>